<reference evidence="1" key="1">
    <citation type="submission" date="2022-04" db="EMBL/GenBank/DDBJ databases">
        <title>Genome of the entomopathogenic fungus Entomophthora muscae.</title>
        <authorList>
            <person name="Elya C."/>
            <person name="Lovett B.R."/>
            <person name="Lee E."/>
            <person name="Macias A.M."/>
            <person name="Hajek A.E."/>
            <person name="De Bivort B.L."/>
            <person name="Kasson M.T."/>
            <person name="De Fine Licht H.H."/>
            <person name="Stajich J.E."/>
        </authorList>
    </citation>
    <scope>NUCLEOTIDE SEQUENCE</scope>
    <source>
        <strain evidence="1">Berkeley</strain>
    </source>
</reference>
<evidence type="ECO:0000313" key="1">
    <source>
        <dbReference type="EMBL" id="KAJ9083927.1"/>
    </source>
</evidence>
<sequence>MAVAVGSTSVRGALDAIKNFNTRNRPQNQKKKEARGVTIFFAFKFKFKAGNSKKHQEGLGKPRRSF</sequence>
<comment type="caution">
    <text evidence="1">The sequence shown here is derived from an EMBL/GenBank/DDBJ whole genome shotgun (WGS) entry which is preliminary data.</text>
</comment>
<gene>
    <name evidence="1" type="ORF">DSO57_1029563</name>
</gene>
<dbReference type="EMBL" id="QTSX02000906">
    <property type="protein sequence ID" value="KAJ9083927.1"/>
    <property type="molecule type" value="Genomic_DNA"/>
</dbReference>
<accession>A0ACC2UBZ2</accession>
<protein>
    <submittedName>
        <fullName evidence="1">Uncharacterized protein</fullName>
    </submittedName>
</protein>
<organism evidence="1 2">
    <name type="scientific">Entomophthora muscae</name>
    <dbReference type="NCBI Taxonomy" id="34485"/>
    <lineage>
        <taxon>Eukaryota</taxon>
        <taxon>Fungi</taxon>
        <taxon>Fungi incertae sedis</taxon>
        <taxon>Zoopagomycota</taxon>
        <taxon>Entomophthoromycotina</taxon>
        <taxon>Entomophthoromycetes</taxon>
        <taxon>Entomophthorales</taxon>
        <taxon>Entomophthoraceae</taxon>
        <taxon>Entomophthora</taxon>
    </lineage>
</organism>
<dbReference type="Proteomes" id="UP001165960">
    <property type="component" value="Unassembled WGS sequence"/>
</dbReference>
<proteinExistence type="predicted"/>
<keyword evidence="2" id="KW-1185">Reference proteome</keyword>
<evidence type="ECO:0000313" key="2">
    <source>
        <dbReference type="Proteomes" id="UP001165960"/>
    </source>
</evidence>
<name>A0ACC2UBZ2_9FUNG</name>